<protein>
    <submittedName>
        <fullName evidence="1">Uncharacterized protein</fullName>
    </submittedName>
</protein>
<accession>A0A0F5HMA5</accession>
<evidence type="ECO:0000313" key="1">
    <source>
        <dbReference type="EMBL" id="KKB34155.1"/>
    </source>
</evidence>
<dbReference type="AlphaFoldDB" id="A0A0F5HMA5"/>
<reference evidence="1" key="1">
    <citation type="submission" date="2015-02" db="EMBL/GenBank/DDBJ databases">
        <title>Genome Assembly of Bacillaceae bacterium MTCC 8252.</title>
        <authorList>
            <person name="Verma A."/>
            <person name="Khatri I."/>
            <person name="Mual P."/>
            <person name="Subramanian S."/>
            <person name="Krishnamurthi S."/>
        </authorList>
    </citation>
    <scope>NUCLEOTIDE SEQUENCE [LARGE SCALE GENOMIC DNA]</scope>
    <source>
        <strain evidence="1">MTCC 8252</strain>
    </source>
</reference>
<comment type="caution">
    <text evidence="1">The sequence shown here is derived from an EMBL/GenBank/DDBJ whole genome shotgun (WGS) entry which is preliminary data.</text>
</comment>
<dbReference type="Proteomes" id="UP000031563">
    <property type="component" value="Unassembled WGS sequence"/>
</dbReference>
<dbReference type="EMBL" id="JWIR02000089">
    <property type="protein sequence ID" value="KKB34155.1"/>
    <property type="molecule type" value="Genomic_DNA"/>
</dbReference>
<name>A0A0F5HMA5_BACTR</name>
<evidence type="ECO:0000313" key="2">
    <source>
        <dbReference type="Proteomes" id="UP000031563"/>
    </source>
</evidence>
<sequence>MLYRAVFERKKGIDNEINAFFVVLYSAGLKPYPGSYLTVKEIRSSSSSHISGIL</sequence>
<keyword evidence="2" id="KW-1185">Reference proteome</keyword>
<gene>
    <name evidence="1" type="ORF">QY95_04041</name>
</gene>
<proteinExistence type="predicted"/>
<organism evidence="1 2">
    <name type="scientific">Bacillus thermotolerans</name>
    <name type="common">Quasibacillus thermotolerans</name>
    <dbReference type="NCBI Taxonomy" id="1221996"/>
    <lineage>
        <taxon>Bacteria</taxon>
        <taxon>Bacillati</taxon>
        <taxon>Bacillota</taxon>
        <taxon>Bacilli</taxon>
        <taxon>Bacillales</taxon>
        <taxon>Bacillaceae</taxon>
        <taxon>Bacillus</taxon>
    </lineage>
</organism>